<dbReference type="STRING" id="36847.CLNEO_07790"/>
<dbReference type="PROSITE" id="PS50943">
    <property type="entry name" value="HTH_CROC1"/>
    <property type="match status" value="1"/>
</dbReference>
<dbReference type="InterPro" id="IPR001387">
    <property type="entry name" value="Cro/C1-type_HTH"/>
</dbReference>
<dbReference type="InterPro" id="IPR050807">
    <property type="entry name" value="TransReg_Diox_bact_type"/>
</dbReference>
<keyword evidence="4" id="KW-1185">Reference proteome</keyword>
<organism evidence="3 4">
    <name type="scientific">Anaerotignum neopropionicum</name>
    <dbReference type="NCBI Taxonomy" id="36847"/>
    <lineage>
        <taxon>Bacteria</taxon>
        <taxon>Bacillati</taxon>
        <taxon>Bacillota</taxon>
        <taxon>Clostridia</taxon>
        <taxon>Lachnospirales</taxon>
        <taxon>Anaerotignaceae</taxon>
        <taxon>Anaerotignum</taxon>
    </lineage>
</organism>
<dbReference type="InterPro" id="IPR010982">
    <property type="entry name" value="Lambda_DNA-bd_dom_sf"/>
</dbReference>
<dbReference type="PANTHER" id="PTHR46797">
    <property type="entry name" value="HTH-TYPE TRANSCRIPTIONAL REGULATOR"/>
    <property type="match status" value="1"/>
</dbReference>
<gene>
    <name evidence="3" type="ORF">CLNEO_07790</name>
</gene>
<dbReference type="GO" id="GO:0003700">
    <property type="term" value="F:DNA-binding transcription factor activity"/>
    <property type="evidence" value="ECO:0007669"/>
    <property type="project" value="TreeGrafter"/>
</dbReference>
<dbReference type="SUPFAM" id="SSF47413">
    <property type="entry name" value="lambda repressor-like DNA-binding domains"/>
    <property type="match status" value="1"/>
</dbReference>
<dbReference type="SMART" id="SM00530">
    <property type="entry name" value="HTH_XRE"/>
    <property type="match status" value="1"/>
</dbReference>
<dbReference type="EMBL" id="LRVM01000002">
    <property type="protein sequence ID" value="KXL53553.1"/>
    <property type="molecule type" value="Genomic_DNA"/>
</dbReference>
<dbReference type="GO" id="GO:0005829">
    <property type="term" value="C:cytosol"/>
    <property type="evidence" value="ECO:0007669"/>
    <property type="project" value="TreeGrafter"/>
</dbReference>
<evidence type="ECO:0000313" key="3">
    <source>
        <dbReference type="EMBL" id="KXL53553.1"/>
    </source>
</evidence>
<comment type="caution">
    <text evidence="3">The sequence shown here is derived from an EMBL/GenBank/DDBJ whole genome shotgun (WGS) entry which is preliminary data.</text>
</comment>
<evidence type="ECO:0000256" key="1">
    <source>
        <dbReference type="ARBA" id="ARBA00023125"/>
    </source>
</evidence>
<dbReference type="PANTHER" id="PTHR46797:SF1">
    <property type="entry name" value="METHYLPHOSPHONATE SYNTHASE"/>
    <property type="match status" value="1"/>
</dbReference>
<dbReference type="GO" id="GO:0003677">
    <property type="term" value="F:DNA binding"/>
    <property type="evidence" value="ECO:0007669"/>
    <property type="project" value="UniProtKB-KW"/>
</dbReference>
<name>A0A136WGM8_9FIRM</name>
<keyword evidence="1" id="KW-0238">DNA-binding</keyword>
<dbReference type="RefSeq" id="WP_066084848.1">
    <property type="nucleotide sequence ID" value="NZ_LRVM01000002.1"/>
</dbReference>
<sequence length="102" mass="11726">MYEEYFSKRVSQLRTAKGISARDMSLSLGQSESYINKIENGKAFPSMQVFFYICEYFGITPKDFFDEGTSNPALMNDLVKDLNTLDEKQILNIHEVIKGLKK</sequence>
<dbReference type="PATRIC" id="fig|36847.3.peg.929"/>
<feature type="domain" description="HTH cro/C1-type" evidence="2">
    <location>
        <begin position="10"/>
        <end position="64"/>
    </location>
</feature>
<dbReference type="Proteomes" id="UP000070539">
    <property type="component" value="Unassembled WGS sequence"/>
</dbReference>
<dbReference type="AlphaFoldDB" id="A0A136WGM8"/>
<dbReference type="Gene3D" id="1.10.260.40">
    <property type="entry name" value="lambda repressor-like DNA-binding domains"/>
    <property type="match status" value="1"/>
</dbReference>
<accession>A0A136WGM8</accession>
<evidence type="ECO:0000259" key="2">
    <source>
        <dbReference type="PROSITE" id="PS50943"/>
    </source>
</evidence>
<dbReference type="CDD" id="cd00093">
    <property type="entry name" value="HTH_XRE"/>
    <property type="match status" value="1"/>
</dbReference>
<dbReference type="Pfam" id="PF12844">
    <property type="entry name" value="HTH_19"/>
    <property type="match status" value="1"/>
</dbReference>
<proteinExistence type="predicted"/>
<evidence type="ECO:0000313" key="4">
    <source>
        <dbReference type="Proteomes" id="UP000070539"/>
    </source>
</evidence>
<protein>
    <submittedName>
        <fullName evidence="3">Anaerobic benzoate catabolism transcriptional regulator</fullName>
    </submittedName>
</protein>
<dbReference type="OrthoDB" id="2187867at2"/>
<reference evidence="3 4" key="1">
    <citation type="submission" date="2016-01" db="EMBL/GenBank/DDBJ databases">
        <title>Genome sequence of Clostridium neopropionicum X4, DSM-3847.</title>
        <authorList>
            <person name="Poehlein A."/>
            <person name="Beck M.H."/>
            <person name="Bengelsdorf F.R."/>
            <person name="Daniel R."/>
            <person name="Duerre P."/>
        </authorList>
    </citation>
    <scope>NUCLEOTIDE SEQUENCE [LARGE SCALE GENOMIC DNA]</scope>
    <source>
        <strain evidence="3 4">DSM-3847</strain>
    </source>
</reference>